<evidence type="ECO:0000313" key="2">
    <source>
        <dbReference type="Proteomes" id="UP000297245"/>
    </source>
</evidence>
<proteinExistence type="predicted"/>
<dbReference type="OrthoDB" id="3237746at2759"/>
<dbReference type="AlphaFoldDB" id="A0A4S8M6J4"/>
<accession>A0A4S8M6J4</accession>
<name>A0A4S8M6J4_DENBC</name>
<organism evidence="1 2">
    <name type="scientific">Dendrothele bispora (strain CBS 962.96)</name>
    <dbReference type="NCBI Taxonomy" id="1314807"/>
    <lineage>
        <taxon>Eukaryota</taxon>
        <taxon>Fungi</taxon>
        <taxon>Dikarya</taxon>
        <taxon>Basidiomycota</taxon>
        <taxon>Agaricomycotina</taxon>
        <taxon>Agaricomycetes</taxon>
        <taxon>Agaricomycetidae</taxon>
        <taxon>Agaricales</taxon>
        <taxon>Agaricales incertae sedis</taxon>
        <taxon>Dendrothele</taxon>
    </lineage>
</organism>
<gene>
    <name evidence="1" type="ORF">K435DRAFT_604962</name>
</gene>
<keyword evidence="2" id="KW-1185">Reference proteome</keyword>
<reference evidence="1 2" key="1">
    <citation type="journal article" date="2019" name="Nat. Ecol. Evol.">
        <title>Megaphylogeny resolves global patterns of mushroom evolution.</title>
        <authorList>
            <person name="Varga T."/>
            <person name="Krizsan K."/>
            <person name="Foldi C."/>
            <person name="Dima B."/>
            <person name="Sanchez-Garcia M."/>
            <person name="Sanchez-Ramirez S."/>
            <person name="Szollosi G.J."/>
            <person name="Szarkandi J.G."/>
            <person name="Papp V."/>
            <person name="Albert L."/>
            <person name="Andreopoulos W."/>
            <person name="Angelini C."/>
            <person name="Antonin V."/>
            <person name="Barry K.W."/>
            <person name="Bougher N.L."/>
            <person name="Buchanan P."/>
            <person name="Buyck B."/>
            <person name="Bense V."/>
            <person name="Catcheside P."/>
            <person name="Chovatia M."/>
            <person name="Cooper J."/>
            <person name="Damon W."/>
            <person name="Desjardin D."/>
            <person name="Finy P."/>
            <person name="Geml J."/>
            <person name="Haridas S."/>
            <person name="Hughes K."/>
            <person name="Justo A."/>
            <person name="Karasinski D."/>
            <person name="Kautmanova I."/>
            <person name="Kiss B."/>
            <person name="Kocsube S."/>
            <person name="Kotiranta H."/>
            <person name="LaButti K.M."/>
            <person name="Lechner B.E."/>
            <person name="Liimatainen K."/>
            <person name="Lipzen A."/>
            <person name="Lukacs Z."/>
            <person name="Mihaltcheva S."/>
            <person name="Morgado L.N."/>
            <person name="Niskanen T."/>
            <person name="Noordeloos M.E."/>
            <person name="Ohm R.A."/>
            <person name="Ortiz-Santana B."/>
            <person name="Ovrebo C."/>
            <person name="Racz N."/>
            <person name="Riley R."/>
            <person name="Savchenko A."/>
            <person name="Shiryaev A."/>
            <person name="Soop K."/>
            <person name="Spirin V."/>
            <person name="Szebenyi C."/>
            <person name="Tomsovsky M."/>
            <person name="Tulloss R.E."/>
            <person name="Uehling J."/>
            <person name="Grigoriev I.V."/>
            <person name="Vagvolgyi C."/>
            <person name="Papp T."/>
            <person name="Martin F.M."/>
            <person name="Miettinen O."/>
            <person name="Hibbett D.S."/>
            <person name="Nagy L.G."/>
        </authorList>
    </citation>
    <scope>NUCLEOTIDE SEQUENCE [LARGE SCALE GENOMIC DNA]</scope>
    <source>
        <strain evidence="1 2">CBS 962.96</strain>
    </source>
</reference>
<feature type="non-terminal residue" evidence="1">
    <location>
        <position position="84"/>
    </location>
</feature>
<protein>
    <submittedName>
        <fullName evidence="1">Uncharacterized protein</fullName>
    </submittedName>
</protein>
<dbReference type="Proteomes" id="UP000297245">
    <property type="component" value="Unassembled WGS sequence"/>
</dbReference>
<dbReference type="EMBL" id="ML179146">
    <property type="protein sequence ID" value="THU97912.1"/>
    <property type="molecule type" value="Genomic_DNA"/>
</dbReference>
<sequence length="84" mass="9962">TEEEVSTQAAYVEQQELDGYDRMVRHGLKRKEAFDRRVEKQTGKEVVFAKGDLVQVHKSELENTFKTEKKLMPRWSVPRRVVER</sequence>
<evidence type="ECO:0000313" key="1">
    <source>
        <dbReference type="EMBL" id="THU97912.1"/>
    </source>
</evidence>
<feature type="non-terminal residue" evidence="1">
    <location>
        <position position="1"/>
    </location>
</feature>